<name>A0ABU0IKZ7_9CAUL</name>
<comment type="similarity">
    <text evidence="1">Belongs to the AHA1 family.</text>
</comment>
<dbReference type="Pfam" id="PF08327">
    <property type="entry name" value="AHSA1"/>
    <property type="match status" value="1"/>
</dbReference>
<evidence type="ECO:0000313" key="3">
    <source>
        <dbReference type="EMBL" id="MDQ0462680.1"/>
    </source>
</evidence>
<reference evidence="3 4" key="1">
    <citation type="submission" date="2023-07" db="EMBL/GenBank/DDBJ databases">
        <title>Genomic Encyclopedia of Type Strains, Phase IV (KMG-IV): sequencing the most valuable type-strain genomes for metagenomic binning, comparative biology and taxonomic classification.</title>
        <authorList>
            <person name="Goeker M."/>
        </authorList>
    </citation>
    <scope>NUCLEOTIDE SEQUENCE [LARGE SCALE GENOMIC DNA]</scope>
    <source>
        <strain evidence="3 4">DSM 18695</strain>
    </source>
</reference>
<evidence type="ECO:0000259" key="2">
    <source>
        <dbReference type="Pfam" id="PF08327"/>
    </source>
</evidence>
<accession>A0ABU0IKZ7</accession>
<keyword evidence="4" id="KW-1185">Reference proteome</keyword>
<comment type="caution">
    <text evidence="3">The sequence shown here is derived from an EMBL/GenBank/DDBJ whole genome shotgun (WGS) entry which is preliminary data.</text>
</comment>
<dbReference type="RefSeq" id="WP_307345336.1">
    <property type="nucleotide sequence ID" value="NZ_JAUSVS010000001.1"/>
</dbReference>
<evidence type="ECO:0000313" key="4">
    <source>
        <dbReference type="Proteomes" id="UP001228905"/>
    </source>
</evidence>
<dbReference type="Proteomes" id="UP001228905">
    <property type="component" value="Unassembled WGS sequence"/>
</dbReference>
<dbReference type="EMBL" id="JAUSVS010000001">
    <property type="protein sequence ID" value="MDQ0462680.1"/>
    <property type="molecule type" value="Genomic_DNA"/>
</dbReference>
<dbReference type="InterPro" id="IPR013538">
    <property type="entry name" value="ASHA1/2-like_C"/>
</dbReference>
<protein>
    <submittedName>
        <fullName evidence="3">Uncharacterized protein YndB with AHSA1/START domain</fullName>
    </submittedName>
</protein>
<organism evidence="3 4">
    <name type="scientific">Caulobacter ginsengisoli</name>
    <dbReference type="NCBI Taxonomy" id="400775"/>
    <lineage>
        <taxon>Bacteria</taxon>
        <taxon>Pseudomonadati</taxon>
        <taxon>Pseudomonadota</taxon>
        <taxon>Alphaproteobacteria</taxon>
        <taxon>Caulobacterales</taxon>
        <taxon>Caulobacteraceae</taxon>
        <taxon>Caulobacter</taxon>
    </lineage>
</organism>
<gene>
    <name evidence="3" type="ORF">QO010_000428</name>
</gene>
<dbReference type="InterPro" id="IPR023393">
    <property type="entry name" value="START-like_dom_sf"/>
</dbReference>
<dbReference type="Gene3D" id="3.30.530.20">
    <property type="match status" value="1"/>
</dbReference>
<dbReference type="SUPFAM" id="SSF55961">
    <property type="entry name" value="Bet v1-like"/>
    <property type="match status" value="1"/>
</dbReference>
<proteinExistence type="inferred from homology"/>
<evidence type="ECO:0000256" key="1">
    <source>
        <dbReference type="ARBA" id="ARBA00006817"/>
    </source>
</evidence>
<feature type="domain" description="Activator of Hsp90 ATPase homologue 1/2-like C-terminal" evidence="2">
    <location>
        <begin position="2"/>
        <end position="128"/>
    </location>
</feature>
<sequence length="129" mass="14368">MDPAILVRWLPPGEMRGVIHHFDGRVGGGYEMSLTYPDGDNRGKTTANEDRVRVVFTELDEPHRIVEAVTFVSDDPALAGVMTIEIILEPVSSGTRIEMRFENLPHGIRPEDNNEGARQSLDNLAAMLR</sequence>